<name>A0A090PZM4_9FLAO</name>
<feature type="transmembrane region" description="Helical" evidence="2">
    <location>
        <begin position="12"/>
        <end position="31"/>
    </location>
</feature>
<protein>
    <recommendedName>
        <fullName evidence="3">Glycosyl transferase family 1 domain-containing protein</fullName>
    </recommendedName>
</protein>
<dbReference type="GO" id="GO:0016757">
    <property type="term" value="F:glycosyltransferase activity"/>
    <property type="evidence" value="ECO:0007669"/>
    <property type="project" value="InterPro"/>
</dbReference>
<dbReference type="AlphaFoldDB" id="A0A090PZM4"/>
<keyword evidence="5" id="KW-1185">Reference proteome</keyword>
<dbReference type="Gene3D" id="3.40.50.2000">
    <property type="entry name" value="Glycogen Phosphorylase B"/>
    <property type="match status" value="1"/>
</dbReference>
<reference evidence="4" key="1">
    <citation type="journal article" date="2014" name="Genome Announc.">
        <title>Draft Genome Sequences of Marine Flavobacterium Nonlabens Strains NR17, NR24, NR27, NR32, NR33, and Ara13.</title>
        <authorList>
            <person name="Nakanishi M."/>
            <person name="Meirelles P."/>
            <person name="Suzuki R."/>
            <person name="Takatani N."/>
            <person name="Mino S."/>
            <person name="Suda W."/>
            <person name="Oshima K."/>
            <person name="Hattori M."/>
            <person name="Ohkuma M."/>
            <person name="Hosokawa M."/>
            <person name="Miyashita K."/>
            <person name="Thompson F.L."/>
            <person name="Niwa A."/>
            <person name="Sawabe T."/>
            <person name="Sawabe T."/>
        </authorList>
    </citation>
    <scope>NUCLEOTIDE SEQUENCE [LARGE SCALE GENOMIC DNA]</scope>
    <source>
        <strain evidence="4">JCM 19294</strain>
    </source>
</reference>
<comment type="caution">
    <text evidence="4">The sequence shown here is derived from an EMBL/GenBank/DDBJ whole genome shotgun (WGS) entry which is preliminary data.</text>
</comment>
<evidence type="ECO:0000259" key="3">
    <source>
        <dbReference type="Pfam" id="PF00534"/>
    </source>
</evidence>
<dbReference type="EMBL" id="BBML01000002">
    <property type="protein sequence ID" value="GAK96294.1"/>
    <property type="molecule type" value="Genomic_DNA"/>
</dbReference>
<keyword evidence="2" id="KW-1133">Transmembrane helix</keyword>
<dbReference type="InterPro" id="IPR001296">
    <property type="entry name" value="Glyco_trans_1"/>
</dbReference>
<evidence type="ECO:0000256" key="1">
    <source>
        <dbReference type="ARBA" id="ARBA00022679"/>
    </source>
</evidence>
<dbReference type="GO" id="GO:0009103">
    <property type="term" value="P:lipopolysaccharide biosynthetic process"/>
    <property type="evidence" value="ECO:0007669"/>
    <property type="project" value="TreeGrafter"/>
</dbReference>
<feature type="domain" description="Glycosyl transferase family 1" evidence="3">
    <location>
        <begin position="181"/>
        <end position="317"/>
    </location>
</feature>
<keyword evidence="2" id="KW-0812">Transmembrane</keyword>
<dbReference type="PANTHER" id="PTHR46401:SF2">
    <property type="entry name" value="GLYCOSYLTRANSFERASE WBBK-RELATED"/>
    <property type="match status" value="1"/>
</dbReference>
<proteinExistence type="predicted"/>
<dbReference type="RefSeq" id="WP_042277515.1">
    <property type="nucleotide sequence ID" value="NZ_BBML01000002.1"/>
</dbReference>
<dbReference type="SUPFAM" id="SSF53756">
    <property type="entry name" value="UDP-Glycosyltransferase/glycogen phosphorylase"/>
    <property type="match status" value="1"/>
</dbReference>
<dbReference type="CDD" id="cd03801">
    <property type="entry name" value="GT4_PimA-like"/>
    <property type="match status" value="1"/>
</dbReference>
<dbReference type="STRING" id="319236.BST91_08700"/>
<evidence type="ECO:0000256" key="2">
    <source>
        <dbReference type="SAM" id="Phobius"/>
    </source>
</evidence>
<evidence type="ECO:0000313" key="5">
    <source>
        <dbReference type="Proteomes" id="UP000029221"/>
    </source>
</evidence>
<dbReference type="Pfam" id="PF00534">
    <property type="entry name" value="Glycos_transf_1"/>
    <property type="match status" value="1"/>
</dbReference>
<sequence length="343" mass="40107">MKNQQNDFKERMYFLFAHKWKYIVSIILTLFKSKNYKKGAVRTVTYIAREKDKTWIFGAKVRRLSQHSQLDARVHWNDKIKGIPDTDGYYHIYQNHFCRSLRRKPNIIFKKNIVMFTHPSWSKKYSKTHVVWGLNQADYVICLNSNIKKMLIEDGVRPEILKVIHIATSEKTFYPHERSGKGVVGLCSGFQIRKNPDLIFDVVKNMPQREFLLLGSNWERYTKFDELSALPNFTYLKDMDYEKFPEFYDKMDVFLSPSILEGGPVPLLEAMMSNCVPVASNTGFSTDIITHGENGFIFDINASYKEVIPLIEEAYNLKGNIRNTVLEHTWTNCSHKIDTLFNT</sequence>
<keyword evidence="2" id="KW-0472">Membrane</keyword>
<organism evidence="4 5">
    <name type="scientific">Nonlabens tegetincola</name>
    <dbReference type="NCBI Taxonomy" id="323273"/>
    <lineage>
        <taxon>Bacteria</taxon>
        <taxon>Pseudomonadati</taxon>
        <taxon>Bacteroidota</taxon>
        <taxon>Flavobacteriia</taxon>
        <taxon>Flavobacteriales</taxon>
        <taxon>Flavobacteriaceae</taxon>
        <taxon>Nonlabens</taxon>
    </lineage>
</organism>
<keyword evidence="1" id="KW-0808">Transferase</keyword>
<accession>A0A090PZM4</accession>
<gene>
    <name evidence="4" type="ORF">JCM19294_1807</name>
</gene>
<dbReference type="Proteomes" id="UP000029221">
    <property type="component" value="Unassembled WGS sequence"/>
</dbReference>
<dbReference type="eggNOG" id="COG0438">
    <property type="taxonomic scope" value="Bacteria"/>
</dbReference>
<evidence type="ECO:0000313" key="4">
    <source>
        <dbReference type="EMBL" id="GAK96294.1"/>
    </source>
</evidence>
<dbReference type="PANTHER" id="PTHR46401">
    <property type="entry name" value="GLYCOSYLTRANSFERASE WBBK-RELATED"/>
    <property type="match status" value="1"/>
</dbReference>